<dbReference type="InterPro" id="IPR018927">
    <property type="entry name" value="Pilus_synth_Q_C"/>
</dbReference>
<feature type="domain" description="Toxin co-regulated pilus biosynthesis protein Q C-terminal" evidence="2">
    <location>
        <begin position="77"/>
        <end position="148"/>
    </location>
</feature>
<reference evidence="3" key="2">
    <citation type="journal article" date="2024" name="Int. J. Antimicrob. Agents">
        <title>Identification of a novel Providencia species showing multi-drug-resistant in three patients with hospital-acquired infection.</title>
        <authorList>
            <person name="Yang W."/>
            <person name="Chen J."/>
            <person name="Yang F."/>
            <person name="Ji P."/>
            <person name="Shen S."/>
            <person name="Yin D."/>
            <person name="Hu F."/>
        </authorList>
    </citation>
    <scope>NUCLEOTIDE SEQUENCE</scope>
    <source>
        <strain evidence="3">CRE-138-0111</strain>
    </source>
</reference>
<dbReference type="EMBL" id="JAUQTG010000001">
    <property type="protein sequence ID" value="MDO7855313.1"/>
    <property type="molecule type" value="Genomic_DNA"/>
</dbReference>
<sequence>MKYKMSVFILCSLAFSSIANSTIGQQGWVNLKPMKEIKSVSDSSKTEQQNINIEQMTGDKKEGEEQREVMSHLILKKNELLSQSIEEWTKFNGIDFIWNSPKDIVIFNEITIDGTDRIQVLEKLGKQLSYQKAGFYLKFYEENNVLVIDNW</sequence>
<protein>
    <submittedName>
        <fullName evidence="3">TcpQ domain-containing protein</fullName>
    </submittedName>
</protein>
<dbReference type="Pfam" id="PF10671">
    <property type="entry name" value="TcpQ"/>
    <property type="match status" value="1"/>
</dbReference>
<comment type="caution">
    <text evidence="3">The sequence shown here is derived from an EMBL/GenBank/DDBJ whole genome shotgun (WGS) entry which is preliminary data.</text>
</comment>
<gene>
    <name evidence="3" type="ORF">Q5E86_02760</name>
</gene>
<keyword evidence="1" id="KW-0732">Signal</keyword>
<evidence type="ECO:0000259" key="2">
    <source>
        <dbReference type="Pfam" id="PF10671"/>
    </source>
</evidence>
<keyword evidence="4" id="KW-1185">Reference proteome</keyword>
<feature type="signal peptide" evidence="1">
    <location>
        <begin position="1"/>
        <end position="21"/>
    </location>
</feature>
<dbReference type="Proteomes" id="UP001176478">
    <property type="component" value="Unassembled WGS sequence"/>
</dbReference>
<evidence type="ECO:0000313" key="3">
    <source>
        <dbReference type="EMBL" id="MDO7855313.1"/>
    </source>
</evidence>
<organism evidence="3 4">
    <name type="scientific">Providencia huashanensis</name>
    <dbReference type="NCBI Taxonomy" id="3037798"/>
    <lineage>
        <taxon>Bacteria</taxon>
        <taxon>Pseudomonadati</taxon>
        <taxon>Pseudomonadota</taxon>
        <taxon>Gammaproteobacteria</taxon>
        <taxon>Enterobacterales</taxon>
        <taxon>Morganellaceae</taxon>
        <taxon>Providencia</taxon>
    </lineage>
</organism>
<accession>A0ABT9AL33</accession>
<name>A0ABT9AL33_9GAMM</name>
<evidence type="ECO:0000256" key="1">
    <source>
        <dbReference type="SAM" id="SignalP"/>
    </source>
</evidence>
<feature type="chain" id="PRO_5046234493" evidence="1">
    <location>
        <begin position="22"/>
        <end position="151"/>
    </location>
</feature>
<evidence type="ECO:0000313" key="4">
    <source>
        <dbReference type="Proteomes" id="UP001176478"/>
    </source>
</evidence>
<reference evidence="3" key="1">
    <citation type="submission" date="2023-07" db="EMBL/GenBank/DDBJ databases">
        <authorList>
            <person name="Yang W."/>
            <person name="Chen J."/>
            <person name="Ji P."/>
            <person name="Hu F."/>
        </authorList>
    </citation>
    <scope>NUCLEOTIDE SEQUENCE</scope>
    <source>
        <strain evidence="3">CRE-138-0111</strain>
    </source>
</reference>
<proteinExistence type="predicted"/>